<keyword evidence="2" id="KW-1185">Reference proteome</keyword>
<accession>A0ABY7NTY3</accession>
<organism evidence="1 2">
    <name type="scientific">Streptomyces camelliae</name>
    <dbReference type="NCBI Taxonomy" id="3004093"/>
    <lineage>
        <taxon>Bacteria</taxon>
        <taxon>Bacillati</taxon>
        <taxon>Actinomycetota</taxon>
        <taxon>Actinomycetes</taxon>
        <taxon>Kitasatosporales</taxon>
        <taxon>Streptomycetaceae</taxon>
        <taxon>Streptomyces</taxon>
    </lineage>
</organism>
<protein>
    <submittedName>
        <fullName evidence="1">Uncharacterized protein</fullName>
    </submittedName>
</protein>
<dbReference type="Proteomes" id="UP001212326">
    <property type="component" value="Chromosome"/>
</dbReference>
<evidence type="ECO:0000313" key="1">
    <source>
        <dbReference type="EMBL" id="WBO61655.1"/>
    </source>
</evidence>
<evidence type="ECO:0000313" key="2">
    <source>
        <dbReference type="Proteomes" id="UP001212326"/>
    </source>
</evidence>
<name>A0ABY7NTY3_9ACTN</name>
<reference evidence="1 2" key="1">
    <citation type="submission" date="2022-12" db="EMBL/GenBank/DDBJ databases">
        <authorList>
            <person name="Mo P."/>
        </authorList>
    </citation>
    <scope>NUCLEOTIDE SEQUENCE [LARGE SCALE GENOMIC DNA]</scope>
    <source>
        <strain evidence="1 2">HUAS 2-6</strain>
    </source>
</reference>
<dbReference type="RefSeq" id="WP_270079614.1">
    <property type="nucleotide sequence ID" value="NZ_CP115300.1"/>
</dbReference>
<gene>
    <name evidence="1" type="ORF">O1G22_01630</name>
</gene>
<dbReference type="EMBL" id="CP115300">
    <property type="protein sequence ID" value="WBO61655.1"/>
    <property type="molecule type" value="Genomic_DNA"/>
</dbReference>
<sequence>MPTNGQQVTYYTPVLDDPKKITAAGTYVGSVTFQIVSPALGTVGHGQGNYVYVQR</sequence>
<proteinExistence type="predicted"/>